<dbReference type="Gene3D" id="3.40.720.10">
    <property type="entry name" value="Alkaline Phosphatase, subunit A"/>
    <property type="match status" value="1"/>
</dbReference>
<dbReference type="SUPFAM" id="SSF53649">
    <property type="entry name" value="Alkaline phosphatase-like"/>
    <property type="match status" value="1"/>
</dbReference>
<feature type="region of interest" description="Disordered" evidence="1">
    <location>
        <begin position="164"/>
        <end position="183"/>
    </location>
</feature>
<accession>A0ABV7QAY0</accession>
<dbReference type="Proteomes" id="UP001595764">
    <property type="component" value="Unassembled WGS sequence"/>
</dbReference>
<dbReference type="PANTHER" id="PTHR43108">
    <property type="entry name" value="N-ACETYLGLUCOSAMINE-6-SULFATASE FAMILY MEMBER"/>
    <property type="match status" value="1"/>
</dbReference>
<dbReference type="Pfam" id="PF00884">
    <property type="entry name" value="Sulfatase"/>
    <property type="match status" value="1"/>
</dbReference>
<sequence>MRSPAGTRNSAGCAPESRLGLTGDIAVIVSADHGESLGELGLYAGHGLASEPVQRLPLIVFWPGITDGDIHRRRNEALLCHIDYAPTICDLLGFELPAKWQGVSFADAVRGKEIESRDYLVWGQGAHTYQRAVRTLLRLAQSVRWTGPQRFREVRSRRALSANLSGRRGQPPVDIGADLINDA</sequence>
<name>A0ABV7QAY0_9PSEU</name>
<evidence type="ECO:0000256" key="1">
    <source>
        <dbReference type="SAM" id="MobiDB-lite"/>
    </source>
</evidence>
<feature type="domain" description="Sulfatase N-terminal" evidence="2">
    <location>
        <begin position="20"/>
        <end position="93"/>
    </location>
</feature>
<dbReference type="EMBL" id="JBHRWI010000014">
    <property type="protein sequence ID" value="MFC3510492.1"/>
    <property type="molecule type" value="Genomic_DNA"/>
</dbReference>
<dbReference type="InterPro" id="IPR000917">
    <property type="entry name" value="Sulfatase_N"/>
</dbReference>
<evidence type="ECO:0000259" key="2">
    <source>
        <dbReference type="Pfam" id="PF00884"/>
    </source>
</evidence>
<proteinExistence type="predicted"/>
<protein>
    <submittedName>
        <fullName evidence="3">Sulfatase/phosphatase domain-containing protein</fullName>
    </submittedName>
</protein>
<organism evidence="3 4">
    <name type="scientific">Amycolatopsis halotolerans</name>
    <dbReference type="NCBI Taxonomy" id="330083"/>
    <lineage>
        <taxon>Bacteria</taxon>
        <taxon>Bacillati</taxon>
        <taxon>Actinomycetota</taxon>
        <taxon>Actinomycetes</taxon>
        <taxon>Pseudonocardiales</taxon>
        <taxon>Pseudonocardiaceae</taxon>
        <taxon>Amycolatopsis</taxon>
    </lineage>
</organism>
<keyword evidence="4" id="KW-1185">Reference proteome</keyword>
<gene>
    <name evidence="3" type="ORF">ACFORO_09990</name>
</gene>
<comment type="caution">
    <text evidence="3">The sequence shown here is derived from an EMBL/GenBank/DDBJ whole genome shotgun (WGS) entry which is preliminary data.</text>
</comment>
<dbReference type="PANTHER" id="PTHR43108:SF8">
    <property type="entry name" value="SD21168P"/>
    <property type="match status" value="1"/>
</dbReference>
<evidence type="ECO:0000313" key="4">
    <source>
        <dbReference type="Proteomes" id="UP001595764"/>
    </source>
</evidence>
<dbReference type="InterPro" id="IPR017850">
    <property type="entry name" value="Alkaline_phosphatase_core_sf"/>
</dbReference>
<evidence type="ECO:0000313" key="3">
    <source>
        <dbReference type="EMBL" id="MFC3510492.1"/>
    </source>
</evidence>
<reference evidence="4" key="1">
    <citation type="journal article" date="2019" name="Int. J. Syst. Evol. Microbiol.">
        <title>The Global Catalogue of Microorganisms (GCM) 10K type strain sequencing project: providing services to taxonomists for standard genome sequencing and annotation.</title>
        <authorList>
            <consortium name="The Broad Institute Genomics Platform"/>
            <consortium name="The Broad Institute Genome Sequencing Center for Infectious Disease"/>
            <person name="Wu L."/>
            <person name="Ma J."/>
        </authorList>
    </citation>
    <scope>NUCLEOTIDE SEQUENCE [LARGE SCALE GENOMIC DNA]</scope>
    <source>
        <strain evidence="4">CGMCC 4.7682</strain>
    </source>
</reference>
<dbReference type="RefSeq" id="WP_377868408.1">
    <property type="nucleotide sequence ID" value="NZ_JBHMAY010000006.1"/>
</dbReference>